<dbReference type="Proteomes" id="UP000248882">
    <property type="component" value="Unassembled WGS sequence"/>
</dbReference>
<sequence length="145" mass="17087">MKYIYLILLILCFSCNSDNAITETEKIEFEKMAQDWHNKYVQGSVNLADILAGMDENIDMWENGKVWTYKQVEKFGPHLPKKNVLETYNDQKLLKKDLGYDYVSQKYISTMSGDTMRETSSRLWELKNGNWKIVQMNNLIKKEVD</sequence>
<proteinExistence type="predicted"/>
<organism evidence="2 3">
    <name type="scientific">Algoriphagus chordae</name>
    <dbReference type="NCBI Taxonomy" id="237019"/>
    <lineage>
        <taxon>Bacteria</taxon>
        <taxon>Pseudomonadati</taxon>
        <taxon>Bacteroidota</taxon>
        <taxon>Cytophagia</taxon>
        <taxon>Cytophagales</taxon>
        <taxon>Cyclobacteriaceae</taxon>
        <taxon>Algoriphagus</taxon>
    </lineage>
</organism>
<feature type="signal peptide" evidence="1">
    <location>
        <begin position="1"/>
        <end position="20"/>
    </location>
</feature>
<evidence type="ECO:0008006" key="4">
    <source>
        <dbReference type="Google" id="ProtNLM"/>
    </source>
</evidence>
<dbReference type="OrthoDB" id="1164858at2"/>
<keyword evidence="1" id="KW-0732">Signal</keyword>
<dbReference type="RefSeq" id="WP_111323397.1">
    <property type="nucleotide sequence ID" value="NZ_QKZT01000034.1"/>
</dbReference>
<reference evidence="2 3" key="1">
    <citation type="submission" date="2018-06" db="EMBL/GenBank/DDBJ databases">
        <title>Genomic Encyclopedia of Archaeal and Bacterial Type Strains, Phase II (KMG-II): from individual species to whole genera.</title>
        <authorList>
            <person name="Goeker M."/>
        </authorList>
    </citation>
    <scope>NUCLEOTIDE SEQUENCE [LARGE SCALE GENOMIC DNA]</scope>
    <source>
        <strain evidence="2 3">DSM 19830</strain>
    </source>
</reference>
<gene>
    <name evidence="2" type="ORF">LV85_04363</name>
</gene>
<feature type="chain" id="PRO_5015941284" description="DUF4440 domain-containing protein" evidence="1">
    <location>
        <begin position="21"/>
        <end position="145"/>
    </location>
</feature>
<protein>
    <recommendedName>
        <fullName evidence="4">DUF4440 domain-containing protein</fullName>
    </recommendedName>
</protein>
<dbReference type="AlphaFoldDB" id="A0A2W7S702"/>
<keyword evidence="3" id="KW-1185">Reference proteome</keyword>
<evidence type="ECO:0000256" key="1">
    <source>
        <dbReference type="SAM" id="SignalP"/>
    </source>
</evidence>
<evidence type="ECO:0000313" key="3">
    <source>
        <dbReference type="Proteomes" id="UP000248882"/>
    </source>
</evidence>
<comment type="caution">
    <text evidence="2">The sequence shown here is derived from an EMBL/GenBank/DDBJ whole genome shotgun (WGS) entry which is preliminary data.</text>
</comment>
<evidence type="ECO:0000313" key="2">
    <source>
        <dbReference type="EMBL" id="PZX46342.1"/>
    </source>
</evidence>
<accession>A0A2W7S702</accession>
<name>A0A2W7S702_9BACT</name>
<dbReference type="EMBL" id="QKZT01000034">
    <property type="protein sequence ID" value="PZX46342.1"/>
    <property type="molecule type" value="Genomic_DNA"/>
</dbReference>